<protein>
    <recommendedName>
        <fullName evidence="2">Protein kinase domain-containing protein</fullName>
    </recommendedName>
</protein>
<name>A0A0G4G8H9_9ALVE</name>
<proteinExistence type="predicted"/>
<gene>
    <name evidence="1" type="ORF">Cvel_20697</name>
</gene>
<dbReference type="AlphaFoldDB" id="A0A0G4G8H9"/>
<accession>A0A0G4G8H9</accession>
<dbReference type="PhylomeDB" id="A0A0G4G8H9"/>
<evidence type="ECO:0000313" key="1">
    <source>
        <dbReference type="EMBL" id="CEM24902.1"/>
    </source>
</evidence>
<dbReference type="VEuPathDB" id="CryptoDB:Cvel_20697"/>
<sequence>MSNQACRTQATPNPESLSMEAQSIAISLAQLDEIRKRVEEAQRVGLVRLSSRDVLSLDLLGGGNYKRVFRCELRADAREWVGGDEVVLLSPRSSDSVCMGSWVSQLAEQIRMVTEGLQSVCGLVGVCLEMFCRGDGKRVFCAMVARRLIALEGNEGLLSSLRSLPPIEKSRMITQGIREVDQAHAKGVAHRDIHPLQFGVEEREDGNGNGRKRELKLFDWCGKIERVSGRECSIFRDKQTGDVSMLGSLAVSTCCPPFTPYALERCFSPAVFDFFRGANPEWIAPEGLMCEPAWKQRDSVHDVLYALAVCERKGIFAFVPSGVEWDRGEQTWGPSDWSQFYRYKGGAADIFNRTTAGLWEEEGEGGVMCWDCPFDSFALSNSLRAIFFPSPEKAGRVFIGKEFAKNFESPHEWIGSLYRQKRSSLPEWRYDPLSVSAQIDTAILALHARDLIPLLQLPEQFRIAIDRLAPPVLPALPACTTSQITPLPSTEILLKHGGCAKKKERLALASFLAFEEERERRGLRGEAFLFFLPPALQTCSVSAAVAAPALAPSSVARPVSSLSPPVIPCSTGLLDSSRDLTMRVQSEGGDHLDSLSHRQALRRVQGIEGLEKAREAKRRRNGTL</sequence>
<evidence type="ECO:0008006" key="2">
    <source>
        <dbReference type="Google" id="ProtNLM"/>
    </source>
</evidence>
<reference evidence="1" key="1">
    <citation type="submission" date="2014-11" db="EMBL/GenBank/DDBJ databases">
        <authorList>
            <person name="Otto D Thomas"/>
            <person name="Naeem Raeece"/>
        </authorList>
    </citation>
    <scope>NUCLEOTIDE SEQUENCE</scope>
</reference>
<organism evidence="1">
    <name type="scientific">Chromera velia CCMP2878</name>
    <dbReference type="NCBI Taxonomy" id="1169474"/>
    <lineage>
        <taxon>Eukaryota</taxon>
        <taxon>Sar</taxon>
        <taxon>Alveolata</taxon>
        <taxon>Colpodellida</taxon>
        <taxon>Chromeraceae</taxon>
        <taxon>Chromera</taxon>
    </lineage>
</organism>
<dbReference type="EMBL" id="CDMZ01000974">
    <property type="protein sequence ID" value="CEM24902.1"/>
    <property type="molecule type" value="Genomic_DNA"/>
</dbReference>